<gene>
    <name evidence="1" type="ORF">H9831_06440</name>
</gene>
<dbReference type="Proteomes" id="UP000824007">
    <property type="component" value="Unassembled WGS sequence"/>
</dbReference>
<dbReference type="AlphaFoldDB" id="A0A9D1YP25"/>
<dbReference type="EMBL" id="DXDD01000083">
    <property type="protein sequence ID" value="HIY60299.1"/>
    <property type="molecule type" value="Genomic_DNA"/>
</dbReference>
<name>A0A9D1YP25_9FIRM</name>
<accession>A0A9D1YP25</accession>
<comment type="caution">
    <text evidence="1">The sequence shown here is derived from an EMBL/GenBank/DDBJ whole genome shotgun (WGS) entry which is preliminary data.</text>
</comment>
<reference evidence="1" key="1">
    <citation type="journal article" date="2021" name="PeerJ">
        <title>Extensive microbial diversity within the chicken gut microbiome revealed by metagenomics and culture.</title>
        <authorList>
            <person name="Gilroy R."/>
            <person name="Ravi A."/>
            <person name="Getino M."/>
            <person name="Pursley I."/>
            <person name="Horton D.L."/>
            <person name="Alikhan N.F."/>
            <person name="Baker D."/>
            <person name="Gharbi K."/>
            <person name="Hall N."/>
            <person name="Watson M."/>
            <person name="Adriaenssens E.M."/>
            <person name="Foster-Nyarko E."/>
            <person name="Jarju S."/>
            <person name="Secka A."/>
            <person name="Antonio M."/>
            <person name="Oren A."/>
            <person name="Chaudhuri R.R."/>
            <person name="La Ragione R."/>
            <person name="Hildebrand F."/>
            <person name="Pallen M.J."/>
        </authorList>
    </citation>
    <scope>NUCLEOTIDE SEQUENCE</scope>
    <source>
        <strain evidence="1">ChiSxjej3B15-24422</strain>
    </source>
</reference>
<evidence type="ECO:0000313" key="1">
    <source>
        <dbReference type="EMBL" id="HIY60299.1"/>
    </source>
</evidence>
<proteinExistence type="predicted"/>
<reference evidence="1" key="2">
    <citation type="submission" date="2021-04" db="EMBL/GenBank/DDBJ databases">
        <authorList>
            <person name="Gilroy R."/>
        </authorList>
    </citation>
    <scope>NUCLEOTIDE SEQUENCE</scope>
    <source>
        <strain evidence="1">ChiSxjej3B15-24422</strain>
    </source>
</reference>
<protein>
    <submittedName>
        <fullName evidence="1">Uncharacterized protein</fullName>
    </submittedName>
</protein>
<evidence type="ECO:0000313" key="2">
    <source>
        <dbReference type="Proteomes" id="UP000824007"/>
    </source>
</evidence>
<sequence>MEVQGKAAEVKVMEFLNAHREDEDPCECVILPDGSIEEPLPSHIGKLTELAGADPAVLHGHMEKSMEPLFWLAEYTGCMSVWQTRVVSPSEATQAQEDTLEELYDAALLAPGYLRENAGENYRESVKKAKKEIRPDA</sequence>
<organism evidence="1 2">
    <name type="scientific">Candidatus Eisenbergiella pullistercoris</name>
    <dbReference type="NCBI Taxonomy" id="2838555"/>
    <lineage>
        <taxon>Bacteria</taxon>
        <taxon>Bacillati</taxon>
        <taxon>Bacillota</taxon>
        <taxon>Clostridia</taxon>
        <taxon>Lachnospirales</taxon>
        <taxon>Lachnospiraceae</taxon>
        <taxon>Eisenbergiella</taxon>
    </lineage>
</organism>